<dbReference type="PANTHER" id="PTHR30093">
    <property type="entry name" value="GENERAL SECRETION PATHWAY PROTEIN G"/>
    <property type="match status" value="1"/>
</dbReference>
<evidence type="ECO:0000259" key="1">
    <source>
        <dbReference type="Pfam" id="PF07596"/>
    </source>
</evidence>
<gene>
    <name evidence="2" type="ORF">RSSM_03172</name>
</gene>
<evidence type="ECO:0000313" key="2">
    <source>
        <dbReference type="EMBL" id="EMI55360.1"/>
    </source>
</evidence>
<proteinExistence type="predicted"/>
<feature type="domain" description="DUF1559" evidence="1">
    <location>
        <begin position="361"/>
        <end position="444"/>
    </location>
</feature>
<dbReference type="EMBL" id="ANOH01000218">
    <property type="protein sequence ID" value="EMI55360.1"/>
    <property type="molecule type" value="Genomic_DNA"/>
</dbReference>
<dbReference type="Pfam" id="PF07596">
    <property type="entry name" value="SBP_bac_10"/>
    <property type="match status" value="1"/>
</dbReference>
<keyword evidence="3" id="KW-1185">Reference proteome</keyword>
<reference evidence="2 3" key="1">
    <citation type="journal article" date="2013" name="Mar. Genomics">
        <title>Expression of sulfatases in Rhodopirellula baltica and the diversity of sulfatases in the genus Rhodopirellula.</title>
        <authorList>
            <person name="Wegner C.E."/>
            <person name="Richter-Heitmann T."/>
            <person name="Klindworth A."/>
            <person name="Klockow C."/>
            <person name="Richter M."/>
            <person name="Achstetter T."/>
            <person name="Glockner F.O."/>
            <person name="Harder J."/>
        </authorList>
    </citation>
    <scope>NUCLEOTIDE SEQUENCE [LARGE SCALE GENOMIC DNA]</scope>
    <source>
        <strain evidence="2 3">SM41</strain>
    </source>
</reference>
<dbReference type="PATRIC" id="fig|1263870.3.peg.3364"/>
<evidence type="ECO:0000313" key="3">
    <source>
        <dbReference type="Proteomes" id="UP000011885"/>
    </source>
</evidence>
<name>M5U1P6_9BACT</name>
<dbReference type="InterPro" id="IPR045584">
    <property type="entry name" value="Pilin-like"/>
</dbReference>
<dbReference type="AlphaFoldDB" id="M5U1P6"/>
<protein>
    <submittedName>
        <fullName evidence="2">Secreted protein containing DUF1559</fullName>
    </submittedName>
</protein>
<dbReference type="PANTHER" id="PTHR30093:SF2">
    <property type="entry name" value="TYPE II SECRETION SYSTEM PROTEIN H"/>
    <property type="match status" value="1"/>
</dbReference>
<organism evidence="2 3">
    <name type="scientific">Rhodopirellula sallentina SM41</name>
    <dbReference type="NCBI Taxonomy" id="1263870"/>
    <lineage>
        <taxon>Bacteria</taxon>
        <taxon>Pseudomonadati</taxon>
        <taxon>Planctomycetota</taxon>
        <taxon>Planctomycetia</taxon>
        <taxon>Pirellulales</taxon>
        <taxon>Pirellulaceae</taxon>
        <taxon>Rhodopirellula</taxon>
    </lineage>
</organism>
<dbReference type="Proteomes" id="UP000011885">
    <property type="component" value="Unassembled WGS sequence"/>
</dbReference>
<accession>M5U1P6</accession>
<comment type="caution">
    <text evidence="2">The sequence shown here is derived from an EMBL/GenBank/DDBJ whole genome shotgun (WGS) entry which is preliminary data.</text>
</comment>
<dbReference type="InterPro" id="IPR011453">
    <property type="entry name" value="DUF1559"/>
</dbReference>
<dbReference type="SUPFAM" id="SSF54523">
    <property type="entry name" value="Pili subunits"/>
    <property type="match status" value="1"/>
</dbReference>
<dbReference type="RefSeq" id="WP_008679994.1">
    <property type="nucleotide sequence ID" value="NZ_ANOH01000218.1"/>
</dbReference>
<sequence>MNRAFFLHINEASVASSFRILAIAIAVLSSSLIAAPGFAQDALAPTKTSSDNGSLSRYVPDDALAVAILSPENWLNNSMLEMFPIEVVRVQMIEQTGIDPMDIAEIKIVVSLDPQTMQPEFGAITQFTDSIRFERLREALDASPESMPVGSHEGYAVEGPPGTIVSMIDDTTLYVGMAGYLQKMLDAENGNGDLPFLLRSMSHSSGLTIAMVTEQVRPILSGVAMQNASELAPDLQPLAQVPGLTDAIKIHIDFNDESAAVRVALKGTDEVAAQRIESILADSIVATRVLAIEEVSRNLAESEQSRAMREAIDRYANRIADKITKALQPTLRGDEVALEMEPELSVATTGVLVGLLLPAVQAARTAARRMSSSNNFKQVMLAFHNYHSAYRRLPAPAITDADGKPLLSWRVALLPFLEEQQLYQQFHLDEPWDSEHNLPLSKKLPSVYESPGVPLPPGRTMIQAIVGEKIGMHPEKKTSFRDFLDGLSNSILIVETNPDAAVVWSKPEDIEIDLDRPLRNLGNARDGGFHVGMGDGAVRFALRGIDPDLFTKLLTRSGKEVVDHNDW</sequence>